<evidence type="ECO:0000313" key="3">
    <source>
        <dbReference type="Proteomes" id="UP000093000"/>
    </source>
</evidence>
<dbReference type="Proteomes" id="UP000093000">
    <property type="component" value="Unassembled WGS sequence"/>
</dbReference>
<protein>
    <submittedName>
        <fullName evidence="2">Uncharacterized protein</fullName>
    </submittedName>
</protein>
<dbReference type="EMBL" id="LUGH01000134">
    <property type="protein sequence ID" value="OBZ88734.1"/>
    <property type="molecule type" value="Genomic_DNA"/>
</dbReference>
<comment type="caution">
    <text evidence="2">The sequence shown here is derived from an EMBL/GenBank/DDBJ whole genome shotgun (WGS) entry which is preliminary data.</text>
</comment>
<dbReference type="InParanoid" id="A0A1C7NN98"/>
<dbReference type="AlphaFoldDB" id="A0A1C7NN98"/>
<keyword evidence="3" id="KW-1185">Reference proteome</keyword>
<feature type="transmembrane region" description="Helical" evidence="1">
    <location>
        <begin position="43"/>
        <end position="64"/>
    </location>
</feature>
<keyword evidence="1" id="KW-1133">Transmembrane helix</keyword>
<evidence type="ECO:0000256" key="1">
    <source>
        <dbReference type="SAM" id="Phobius"/>
    </source>
</evidence>
<gene>
    <name evidence="2" type="ORF">A0J61_03213</name>
</gene>
<proteinExistence type="predicted"/>
<evidence type="ECO:0000313" key="2">
    <source>
        <dbReference type="EMBL" id="OBZ88734.1"/>
    </source>
</evidence>
<keyword evidence="1" id="KW-0472">Membrane</keyword>
<name>A0A1C7NN98_9FUNG</name>
<keyword evidence="1" id="KW-0812">Transmembrane</keyword>
<organism evidence="2 3">
    <name type="scientific">Choanephora cucurbitarum</name>
    <dbReference type="NCBI Taxonomy" id="101091"/>
    <lineage>
        <taxon>Eukaryota</taxon>
        <taxon>Fungi</taxon>
        <taxon>Fungi incertae sedis</taxon>
        <taxon>Mucoromycota</taxon>
        <taxon>Mucoromycotina</taxon>
        <taxon>Mucoromycetes</taxon>
        <taxon>Mucorales</taxon>
        <taxon>Mucorineae</taxon>
        <taxon>Choanephoraceae</taxon>
        <taxon>Choanephoroideae</taxon>
        <taxon>Choanephora</taxon>
    </lineage>
</organism>
<reference evidence="2 3" key="1">
    <citation type="submission" date="2016-03" db="EMBL/GenBank/DDBJ databases">
        <title>Choanephora cucurbitarum.</title>
        <authorList>
            <person name="Min B."/>
            <person name="Park H."/>
            <person name="Park J.-H."/>
            <person name="Shin H.-D."/>
            <person name="Choi I.-G."/>
        </authorList>
    </citation>
    <scope>NUCLEOTIDE SEQUENCE [LARGE SCALE GENOMIC DNA]</scope>
    <source>
        <strain evidence="2 3">KUS-F28377</strain>
    </source>
</reference>
<sequence>MIRGILITDKPYLSLKVAKGKSCSTVSFEFEQRAKIYASSYDLLLQMFFFAIILVLFTFPLHFIQHLTCYQLMI</sequence>
<accession>A0A1C7NN98</accession>